<dbReference type="STRING" id="1579979.WM2015_2930"/>
<evidence type="ECO:0000313" key="2">
    <source>
        <dbReference type="Proteomes" id="UP000066624"/>
    </source>
</evidence>
<dbReference type="KEGG" id="wma:WM2015_2930"/>
<reference evidence="1 2" key="1">
    <citation type="submission" date="2015-07" db="EMBL/GenBank/DDBJ databases">
        <authorList>
            <person name="Noorani M."/>
        </authorList>
    </citation>
    <scope>NUCLEOTIDE SEQUENCE [LARGE SCALE GENOMIC DNA]</scope>
    <source>
        <strain evidence="1 2">KCTC 42284</strain>
    </source>
</reference>
<gene>
    <name evidence="1" type="ORF">WM2015_2930</name>
</gene>
<accession>A0A0K0Y042</accession>
<sequence length="166" mass="17855">MRAGLDRILRGASALFFGALALSGHAQNLQCADLSGVPEVPNVRFEQDVLPIIEDQFWGCTNCHGGAGGLSLDQGTTTHANLFCADTQGSVPTPAGKRIVPGAPEESWFYLRVACDDIDDQAFRMPRFGTPIASAELRVIYDWILQGAPSADTVFTSRFDPRGVCP</sequence>
<dbReference type="EMBL" id="CP012154">
    <property type="protein sequence ID" value="AKS43285.1"/>
    <property type="molecule type" value="Genomic_DNA"/>
</dbReference>
<dbReference type="RefSeq" id="WP_049726783.1">
    <property type="nucleotide sequence ID" value="NZ_CP012154.1"/>
</dbReference>
<organism evidence="1 2">
    <name type="scientific">Wenzhouxiangella marina</name>
    <dbReference type="NCBI Taxonomy" id="1579979"/>
    <lineage>
        <taxon>Bacteria</taxon>
        <taxon>Pseudomonadati</taxon>
        <taxon>Pseudomonadota</taxon>
        <taxon>Gammaproteobacteria</taxon>
        <taxon>Chromatiales</taxon>
        <taxon>Wenzhouxiangellaceae</taxon>
        <taxon>Wenzhouxiangella</taxon>
    </lineage>
</organism>
<evidence type="ECO:0000313" key="1">
    <source>
        <dbReference type="EMBL" id="AKS43285.1"/>
    </source>
</evidence>
<dbReference type="AlphaFoldDB" id="A0A0K0Y042"/>
<keyword evidence="2" id="KW-1185">Reference proteome</keyword>
<protein>
    <submittedName>
        <fullName evidence="1">Uncharacterized protein</fullName>
    </submittedName>
</protein>
<dbReference type="Proteomes" id="UP000066624">
    <property type="component" value="Chromosome"/>
</dbReference>
<proteinExistence type="predicted"/>
<dbReference type="OrthoDB" id="9809746at2"/>
<name>A0A0K0Y042_9GAMM</name>